<feature type="compositionally biased region" description="Pro residues" evidence="8">
    <location>
        <begin position="1"/>
        <end position="10"/>
    </location>
</feature>
<evidence type="ECO:0000256" key="1">
    <source>
        <dbReference type="ARBA" id="ARBA00004123"/>
    </source>
</evidence>
<evidence type="ECO:0000256" key="5">
    <source>
        <dbReference type="ARBA" id="ARBA00023125"/>
    </source>
</evidence>
<dbReference type="GO" id="GO:0006351">
    <property type="term" value="P:DNA-templated transcription"/>
    <property type="evidence" value="ECO:0007669"/>
    <property type="project" value="InterPro"/>
</dbReference>
<dbReference type="GO" id="GO:0000981">
    <property type="term" value="F:DNA-binding transcription factor activity, RNA polymerase II-specific"/>
    <property type="evidence" value="ECO:0007669"/>
    <property type="project" value="InterPro"/>
</dbReference>
<dbReference type="OrthoDB" id="189997at2759"/>
<dbReference type="CDD" id="cd12148">
    <property type="entry name" value="fungal_TF_MHR"/>
    <property type="match status" value="1"/>
</dbReference>
<dbReference type="PROSITE" id="PS00463">
    <property type="entry name" value="ZN2_CY6_FUNGAL_1"/>
    <property type="match status" value="1"/>
</dbReference>
<dbReference type="InterPro" id="IPR001138">
    <property type="entry name" value="Zn2Cys6_DnaBD"/>
</dbReference>
<reference evidence="10" key="1">
    <citation type="journal article" date="2020" name="Stud. Mycol.">
        <title>101 Dothideomycetes genomes: a test case for predicting lifestyles and emergence of pathogens.</title>
        <authorList>
            <person name="Haridas S."/>
            <person name="Albert R."/>
            <person name="Binder M."/>
            <person name="Bloem J."/>
            <person name="Labutti K."/>
            <person name="Salamov A."/>
            <person name="Andreopoulos B."/>
            <person name="Baker S."/>
            <person name="Barry K."/>
            <person name="Bills G."/>
            <person name="Bluhm B."/>
            <person name="Cannon C."/>
            <person name="Castanera R."/>
            <person name="Culley D."/>
            <person name="Daum C."/>
            <person name="Ezra D."/>
            <person name="Gonzalez J."/>
            <person name="Henrissat B."/>
            <person name="Kuo A."/>
            <person name="Liang C."/>
            <person name="Lipzen A."/>
            <person name="Lutzoni F."/>
            <person name="Magnuson J."/>
            <person name="Mondo S."/>
            <person name="Nolan M."/>
            <person name="Ohm R."/>
            <person name="Pangilinan J."/>
            <person name="Park H.-J."/>
            <person name="Ramirez L."/>
            <person name="Alfaro M."/>
            <person name="Sun H."/>
            <person name="Tritt A."/>
            <person name="Yoshinaga Y."/>
            <person name="Zwiers L.-H."/>
            <person name="Turgeon B."/>
            <person name="Goodwin S."/>
            <person name="Spatafora J."/>
            <person name="Crous P."/>
            <person name="Grigoriev I."/>
        </authorList>
    </citation>
    <scope>NUCLEOTIDE SEQUENCE</scope>
    <source>
        <strain evidence="10">CBS 175.79</strain>
    </source>
</reference>
<keyword evidence="5" id="KW-0238">DNA-binding</keyword>
<sequence length="447" mass="50176">MEVPQTPAPITPTDRSGSGKHQTRHRTRLRKACQRCRSRKQRCDGRRPACENCASANAECIPAAQEPMGFYPSRYVQSLEEHIANLERGAEDEARTAGSPLQQLVPTIASFSGDGFVQDLTMQPNAPAPIESNINDLYSILDEDLRGMPDYANASSNATDSTPAFMDLDVPVRSGAGYFQAYFELIHPRYPFLDVEECSKAYQQWKAGFVPSQNDIWSKFLVKMIFAIGCILQSSRLDQSAQGLHSDLITQAEASQSIMTNESNTPLLRLQAMLLYTIYALHGDSASRIVHITGVAMRFAVLHGFHQIQNGEAAQNTLNIKAFSCVYAIDRMVSIVLRLPIYPADEWITTPLYESQDDGQFYMPWALDAPGLFAGRLYTYNLRYFSHSCKIRQIQSDIISKAQLIDDQHLATYISHAEERINVWADMENISLCGYRSECKINRLLHG</sequence>
<feature type="region of interest" description="Disordered" evidence="8">
    <location>
        <begin position="1"/>
        <end position="29"/>
    </location>
</feature>
<proteinExistence type="predicted"/>
<keyword evidence="3" id="KW-0862">Zinc</keyword>
<dbReference type="Gene3D" id="4.10.240.10">
    <property type="entry name" value="Zn(2)-C6 fungal-type DNA-binding domain"/>
    <property type="match status" value="1"/>
</dbReference>
<evidence type="ECO:0000256" key="6">
    <source>
        <dbReference type="ARBA" id="ARBA00023163"/>
    </source>
</evidence>
<evidence type="ECO:0000256" key="4">
    <source>
        <dbReference type="ARBA" id="ARBA00023015"/>
    </source>
</evidence>
<evidence type="ECO:0000256" key="7">
    <source>
        <dbReference type="ARBA" id="ARBA00023242"/>
    </source>
</evidence>
<keyword evidence="6" id="KW-0804">Transcription</keyword>
<evidence type="ECO:0000313" key="11">
    <source>
        <dbReference type="Proteomes" id="UP000799778"/>
    </source>
</evidence>
<dbReference type="PROSITE" id="PS50048">
    <property type="entry name" value="ZN2_CY6_FUNGAL_2"/>
    <property type="match status" value="1"/>
</dbReference>
<dbReference type="Proteomes" id="UP000799778">
    <property type="component" value="Unassembled WGS sequence"/>
</dbReference>
<keyword evidence="2" id="KW-0479">Metal-binding</keyword>
<dbReference type="GeneID" id="54291349"/>
<gene>
    <name evidence="10" type="ORF">BU24DRAFT_493228</name>
</gene>
<dbReference type="GO" id="GO:0005634">
    <property type="term" value="C:nucleus"/>
    <property type="evidence" value="ECO:0007669"/>
    <property type="project" value="UniProtKB-SubCell"/>
</dbReference>
<evidence type="ECO:0000256" key="8">
    <source>
        <dbReference type="SAM" id="MobiDB-lite"/>
    </source>
</evidence>
<dbReference type="GO" id="GO:0045944">
    <property type="term" value="P:positive regulation of transcription by RNA polymerase II"/>
    <property type="evidence" value="ECO:0007669"/>
    <property type="project" value="TreeGrafter"/>
</dbReference>
<evidence type="ECO:0000259" key="9">
    <source>
        <dbReference type="PROSITE" id="PS50048"/>
    </source>
</evidence>
<evidence type="ECO:0000256" key="2">
    <source>
        <dbReference type="ARBA" id="ARBA00022723"/>
    </source>
</evidence>
<dbReference type="SUPFAM" id="SSF57701">
    <property type="entry name" value="Zn2/Cys6 DNA-binding domain"/>
    <property type="match status" value="1"/>
</dbReference>
<dbReference type="InterPro" id="IPR052202">
    <property type="entry name" value="Yeast_MetPath_Reg"/>
</dbReference>
<evidence type="ECO:0000313" key="10">
    <source>
        <dbReference type="EMBL" id="KAF2014675.1"/>
    </source>
</evidence>
<name>A0A6A5XN27_9PLEO</name>
<dbReference type="CDD" id="cd00067">
    <property type="entry name" value="GAL4"/>
    <property type="match status" value="1"/>
</dbReference>
<comment type="subcellular location">
    <subcellularLocation>
        <location evidence="1">Nucleus</location>
    </subcellularLocation>
</comment>
<keyword evidence="4" id="KW-0805">Transcription regulation</keyword>
<keyword evidence="7" id="KW-0539">Nucleus</keyword>
<dbReference type="GO" id="GO:0008270">
    <property type="term" value="F:zinc ion binding"/>
    <property type="evidence" value="ECO:0007669"/>
    <property type="project" value="InterPro"/>
</dbReference>
<dbReference type="Pfam" id="PF04082">
    <property type="entry name" value="Fungal_trans"/>
    <property type="match status" value="1"/>
</dbReference>
<dbReference type="EMBL" id="ML978070">
    <property type="protein sequence ID" value="KAF2014675.1"/>
    <property type="molecule type" value="Genomic_DNA"/>
</dbReference>
<dbReference type="InterPro" id="IPR007219">
    <property type="entry name" value="XnlR_reg_dom"/>
</dbReference>
<protein>
    <recommendedName>
        <fullName evidence="9">Zn(2)-C6 fungal-type domain-containing protein</fullName>
    </recommendedName>
</protein>
<dbReference type="Pfam" id="PF00172">
    <property type="entry name" value="Zn_clus"/>
    <property type="match status" value="1"/>
</dbReference>
<dbReference type="PANTHER" id="PTHR47782">
    <property type="entry name" value="ZN(II)2CYS6 TRANSCRIPTION FACTOR (EUROFUNG)-RELATED"/>
    <property type="match status" value="1"/>
</dbReference>
<dbReference type="GO" id="GO:0043565">
    <property type="term" value="F:sequence-specific DNA binding"/>
    <property type="evidence" value="ECO:0007669"/>
    <property type="project" value="TreeGrafter"/>
</dbReference>
<evidence type="ECO:0000256" key="3">
    <source>
        <dbReference type="ARBA" id="ARBA00022833"/>
    </source>
</evidence>
<organism evidence="10 11">
    <name type="scientific">Aaosphaeria arxii CBS 175.79</name>
    <dbReference type="NCBI Taxonomy" id="1450172"/>
    <lineage>
        <taxon>Eukaryota</taxon>
        <taxon>Fungi</taxon>
        <taxon>Dikarya</taxon>
        <taxon>Ascomycota</taxon>
        <taxon>Pezizomycotina</taxon>
        <taxon>Dothideomycetes</taxon>
        <taxon>Pleosporomycetidae</taxon>
        <taxon>Pleosporales</taxon>
        <taxon>Pleosporales incertae sedis</taxon>
        <taxon>Aaosphaeria</taxon>
    </lineage>
</organism>
<accession>A0A6A5XN27</accession>
<keyword evidence="11" id="KW-1185">Reference proteome</keyword>
<dbReference type="InterPro" id="IPR036864">
    <property type="entry name" value="Zn2-C6_fun-type_DNA-bd_sf"/>
</dbReference>
<dbReference type="SMART" id="SM00066">
    <property type="entry name" value="GAL4"/>
    <property type="match status" value="1"/>
</dbReference>
<dbReference type="PANTHER" id="PTHR47782:SF12">
    <property type="entry name" value="ZN(II)2CYS6 TRANSCRIPTION FACTOR (EUROFUNG)"/>
    <property type="match status" value="1"/>
</dbReference>
<feature type="domain" description="Zn(2)-C6 fungal-type" evidence="9">
    <location>
        <begin position="32"/>
        <end position="60"/>
    </location>
</feature>
<dbReference type="RefSeq" id="XP_033383014.1">
    <property type="nucleotide sequence ID" value="XM_033533952.1"/>
</dbReference>
<dbReference type="AlphaFoldDB" id="A0A6A5XN27"/>